<dbReference type="EMBL" id="JAPCXC010000123">
    <property type="protein sequence ID" value="KAJ1604675.1"/>
    <property type="molecule type" value="Genomic_DNA"/>
</dbReference>
<evidence type="ECO:0000313" key="1">
    <source>
        <dbReference type="EMBL" id="KAJ1604675.1"/>
    </source>
</evidence>
<dbReference type="OrthoDB" id="343048at2759"/>
<dbReference type="AlphaFoldDB" id="A0A9D5HW35"/>
<protein>
    <submittedName>
        <fullName evidence="1">Uncharacterized protein</fullName>
    </submittedName>
</protein>
<dbReference type="Proteomes" id="UP001067231">
    <property type="component" value="Unassembled WGS sequence"/>
</dbReference>
<name>A0A9D5HW35_9CRYT</name>
<gene>
    <name evidence="1" type="ORF">OJ253_3543</name>
</gene>
<accession>A0A9D5HW35</accession>
<sequence>MFCGLLDDLFGCCIPPSVSRLNTDLELKFDDAGLSSHNQRMINCIHASGSYFGNIFNHNSFRPNTSIRYITSNLHQRYGTNQLSMLPKYEAGRIGSTAEDQNDLDNEWTQILTNSGLQLNDKLMGFIRLLSKGIMAKQVIDISLGDTKYIAVILSKNLNSLIFDNFGGVLLEVPLKFVVDISYSDFSSEKKMLVNGLSNRKGYEPVRVNEEIQYLVSIDVGAQVKSIFLLFNSETDAISFCANLCELINFLNTRRLI</sequence>
<comment type="caution">
    <text evidence="1">The sequence shown here is derived from an EMBL/GenBank/DDBJ whole genome shotgun (WGS) entry which is preliminary data.</text>
</comment>
<organism evidence="1">
    <name type="scientific">Cryptosporidium canis</name>
    <dbReference type="NCBI Taxonomy" id="195482"/>
    <lineage>
        <taxon>Eukaryota</taxon>
        <taxon>Sar</taxon>
        <taxon>Alveolata</taxon>
        <taxon>Apicomplexa</taxon>
        <taxon>Conoidasida</taxon>
        <taxon>Coccidia</taxon>
        <taxon>Eucoccidiorida</taxon>
        <taxon>Eimeriorina</taxon>
        <taxon>Cryptosporidiidae</taxon>
        <taxon>Cryptosporidium</taxon>
    </lineage>
</organism>
<reference evidence="1" key="1">
    <citation type="submission" date="2022-10" db="EMBL/GenBank/DDBJ databases">
        <title>Adaptive evolution leads to modifications in subtelomeric GC content in a zoonotic Cryptosporidium species.</title>
        <authorList>
            <person name="Li J."/>
            <person name="Feng Y."/>
            <person name="Xiao L."/>
        </authorList>
    </citation>
    <scope>NUCLEOTIDE SEQUENCE</scope>
    <source>
        <strain evidence="1">33844</strain>
    </source>
</reference>
<proteinExistence type="predicted"/>